<evidence type="ECO:0000313" key="5">
    <source>
        <dbReference type="Proteomes" id="UP000297946"/>
    </source>
</evidence>
<evidence type="ECO:0000256" key="1">
    <source>
        <dbReference type="SAM" id="Phobius"/>
    </source>
</evidence>
<dbReference type="Proteomes" id="UP000297946">
    <property type="component" value="Unassembled WGS sequence"/>
</dbReference>
<name>A0A5F1ZWM6_9LEPT</name>
<reference evidence="3" key="1">
    <citation type="submission" date="2018-10" db="EMBL/GenBank/DDBJ databases">
        <authorList>
            <person name="Vincent A.T."/>
            <person name="Schiettekatte O."/>
            <person name="Bourhy P."/>
            <person name="Veyrier F.J."/>
            <person name="Picardeau M."/>
        </authorList>
    </citation>
    <scope>NUCLEOTIDE SEQUENCE</scope>
    <source>
        <strain evidence="3">201702690</strain>
    </source>
</reference>
<protein>
    <submittedName>
        <fullName evidence="2">Uncharacterized protein</fullName>
    </submittedName>
</protein>
<keyword evidence="4" id="KW-1185">Reference proteome</keyword>
<evidence type="ECO:0000313" key="4">
    <source>
        <dbReference type="Proteomes" id="UP000297273"/>
    </source>
</evidence>
<dbReference type="RefSeq" id="WP_135645085.1">
    <property type="nucleotide sequence ID" value="NZ_RQER01000006.1"/>
</dbReference>
<proteinExistence type="predicted"/>
<gene>
    <name evidence="2" type="ORF">EHO57_10215</name>
    <name evidence="3" type="ORF">EHQ53_08655</name>
</gene>
<evidence type="ECO:0000313" key="2">
    <source>
        <dbReference type="EMBL" id="TGK01300.1"/>
    </source>
</evidence>
<evidence type="ECO:0000313" key="3">
    <source>
        <dbReference type="EMBL" id="TGL42248.1"/>
    </source>
</evidence>
<sequence>MKGSLKMKLGFINIKYFFLICLVTYFGCTYTRVEGEKRLENAICIESNKDRPTIFIDVYDKAGLNTADYFSLSYFSRIAFKESNCFSLVSVNHVPSKKLDFQAKLSFYKERTCGYTFFDILEVLTFGIIPTYNCFEIKMKSEVIDKNGNQVLSNPLEKLEAKNFSHILAGLIPSNFFHFQYSRPPWDSNSEIAYYLSLRLINDLKNKGLLDIPNASNEVPQEKNKDLNIENLH</sequence>
<keyword evidence="1" id="KW-1133">Transmembrane helix</keyword>
<accession>A0A5F1ZWM6</accession>
<dbReference type="Proteomes" id="UP000297273">
    <property type="component" value="Unassembled WGS sequence"/>
</dbReference>
<dbReference type="EMBL" id="RQGC01000004">
    <property type="protein sequence ID" value="TGL42248.1"/>
    <property type="molecule type" value="Genomic_DNA"/>
</dbReference>
<dbReference type="AlphaFoldDB" id="A0A5F1ZWM6"/>
<keyword evidence="1" id="KW-0812">Transmembrane</keyword>
<comment type="caution">
    <text evidence="2">The sequence shown here is derived from an EMBL/GenBank/DDBJ whole genome shotgun (WGS) entry which is preliminary data.</text>
</comment>
<feature type="transmembrane region" description="Helical" evidence="1">
    <location>
        <begin position="12"/>
        <end position="33"/>
    </location>
</feature>
<reference evidence="2 5" key="2">
    <citation type="journal article" date="2019" name="PLoS Negl. Trop. Dis.">
        <title>Revisiting the worldwide diversity of Leptospira species in the environment.</title>
        <authorList>
            <person name="Vincent A.T."/>
            <person name="Schiettekatte O."/>
            <person name="Bourhy P."/>
            <person name="Veyrier F.J."/>
            <person name="Picardeau M."/>
        </authorList>
    </citation>
    <scope>NUCLEOTIDE SEQUENCE [LARGE SCALE GENOMIC DNA]</scope>
    <source>
        <strain evidence="3">201702690</strain>
        <strain evidence="2 5">SSW18</strain>
    </source>
</reference>
<keyword evidence="1" id="KW-0472">Membrane</keyword>
<dbReference type="EMBL" id="RQER01000006">
    <property type="protein sequence ID" value="TGK01300.1"/>
    <property type="molecule type" value="Genomic_DNA"/>
</dbReference>
<organism evidence="2 5">
    <name type="scientific">Leptospira langatensis</name>
    <dbReference type="NCBI Taxonomy" id="2484983"/>
    <lineage>
        <taxon>Bacteria</taxon>
        <taxon>Pseudomonadati</taxon>
        <taxon>Spirochaetota</taxon>
        <taxon>Spirochaetia</taxon>
        <taxon>Leptospirales</taxon>
        <taxon>Leptospiraceae</taxon>
        <taxon>Leptospira</taxon>
    </lineage>
</organism>